<dbReference type="InterPro" id="IPR042099">
    <property type="entry name" value="ANL_N_sf"/>
</dbReference>
<evidence type="ECO:0000256" key="3">
    <source>
        <dbReference type="ARBA" id="ARBA00022832"/>
    </source>
</evidence>
<dbReference type="Pfam" id="PF23024">
    <property type="entry name" value="AMP-dom_DIP2-like"/>
    <property type="match status" value="1"/>
</dbReference>
<sequence length="577" mass="61435">MPESARSMVDVLLTQASLHPEKIAFRFLADGDCDGEVQEWTYGHLARRSRAIGGHLQEQGLAGTRAILLHPPGLEFIGTYLGCLAAAVVAVPGLPPQGRKQSQRAVARVRRLIADADATVILGSKQVIAELGATAEHLPELDTALCIATEDIPDEAEAAWRPPAIAPDSLAFLQYTSGSTSAPRGVMVSHANLMDNQRVLSRGMGHTPETVEEWGGELYVSWLPVHHDLGLIAPVLNNLFLGGTSTLFSPLHFLQKPERWLTALSRYRAHTSGGPNFAYELCLRDATPGLLEGLDLSRWRVALNAAEPVRAATLRRFADTFAPAGFRREALHPGYGLAEATLMVSGGPVGLEPMTAPRPGERTETGSELVSCGPPGAGLTVVIADDEQQECPEGGIGEVWVAGPSVTQGYWRNARATREAFRASLKDGRGGFLRTGDLGFLRGGELYITGRLKDLLVIDGRNHYPQDLELSAETAHRAIRPGCIAAFSVDGGTDGEHPVVVAETTATTRPECAEVEAAIRGAVGEAHGLSLRQAVLIRPGTLPKTSSGKIQRKACRAAYLDGTLATVAEAQPPAATS</sequence>
<evidence type="ECO:0000313" key="7">
    <source>
        <dbReference type="EMBL" id="WNF25368.1"/>
    </source>
</evidence>
<dbReference type="PANTHER" id="PTHR22754">
    <property type="entry name" value="DISCO-INTERACTING PROTEIN 2 DIP2 -RELATED"/>
    <property type="match status" value="1"/>
</dbReference>
<dbReference type="Gene3D" id="3.30.300.30">
    <property type="match status" value="1"/>
</dbReference>
<keyword evidence="2 7" id="KW-0436">Ligase</keyword>
<dbReference type="InterPro" id="IPR040097">
    <property type="entry name" value="FAAL/FAAC"/>
</dbReference>
<comment type="similarity">
    <text evidence="1">Belongs to the ATP-dependent AMP-binding enzyme family.</text>
</comment>
<dbReference type="PROSITE" id="PS00455">
    <property type="entry name" value="AMP_BINDING"/>
    <property type="match status" value="1"/>
</dbReference>
<evidence type="ECO:0000256" key="2">
    <source>
        <dbReference type="ARBA" id="ARBA00022598"/>
    </source>
</evidence>
<dbReference type="InterPro" id="IPR000873">
    <property type="entry name" value="AMP-dep_synth/lig_dom"/>
</dbReference>
<dbReference type="Gene3D" id="3.40.50.12780">
    <property type="entry name" value="N-terminal domain of ligase-like"/>
    <property type="match status" value="1"/>
</dbReference>
<organism evidence="7 8">
    <name type="scientific">Streptomyces durocortorensis</name>
    <dbReference type="NCBI Taxonomy" id="2811104"/>
    <lineage>
        <taxon>Bacteria</taxon>
        <taxon>Bacillati</taxon>
        <taxon>Actinomycetota</taxon>
        <taxon>Actinomycetes</taxon>
        <taxon>Kitasatosporales</taxon>
        <taxon>Streptomycetaceae</taxon>
        <taxon>Streptomyces</taxon>
    </lineage>
</organism>
<gene>
    <name evidence="7" type="ORF">RI138_00330</name>
</gene>
<protein>
    <submittedName>
        <fullName evidence="7">Fatty acyl-AMP ligase</fullName>
    </submittedName>
</protein>
<proteinExistence type="inferred from homology"/>
<feature type="domain" description="AMP-dependent synthetase/ligase" evidence="5">
    <location>
        <begin position="14"/>
        <end position="411"/>
    </location>
</feature>
<dbReference type="EMBL" id="CP134500">
    <property type="protein sequence ID" value="WNF25368.1"/>
    <property type="molecule type" value="Genomic_DNA"/>
</dbReference>
<reference evidence="7 8" key="1">
    <citation type="submission" date="2023-09" db="EMBL/GenBank/DDBJ databases">
        <title>Genome completion map analysis of the actinomycetes C11-1.</title>
        <authorList>
            <person name="Qin P."/>
            <person name="Guan P."/>
        </authorList>
    </citation>
    <scope>NUCLEOTIDE SEQUENCE [LARGE SCALE GENOMIC DNA]</scope>
    <source>
        <strain evidence="7 8">C11-1</strain>
    </source>
</reference>
<dbReference type="CDD" id="cd05931">
    <property type="entry name" value="FAAL"/>
    <property type="match status" value="1"/>
</dbReference>
<keyword evidence="4" id="KW-0443">Lipid metabolism</keyword>
<dbReference type="Pfam" id="PF00501">
    <property type="entry name" value="AMP-binding"/>
    <property type="match status" value="1"/>
</dbReference>
<evidence type="ECO:0000256" key="1">
    <source>
        <dbReference type="ARBA" id="ARBA00006432"/>
    </source>
</evidence>
<keyword evidence="8" id="KW-1185">Reference proteome</keyword>
<evidence type="ECO:0000259" key="5">
    <source>
        <dbReference type="Pfam" id="PF00501"/>
    </source>
</evidence>
<dbReference type="Proteomes" id="UP001303236">
    <property type="component" value="Chromosome"/>
</dbReference>
<dbReference type="InterPro" id="IPR045851">
    <property type="entry name" value="AMP-bd_C_sf"/>
</dbReference>
<dbReference type="InterPro" id="IPR025110">
    <property type="entry name" value="AMP-bd_C"/>
</dbReference>
<evidence type="ECO:0000256" key="4">
    <source>
        <dbReference type="ARBA" id="ARBA00023098"/>
    </source>
</evidence>
<dbReference type="GO" id="GO:0016874">
    <property type="term" value="F:ligase activity"/>
    <property type="evidence" value="ECO:0007669"/>
    <property type="project" value="UniProtKB-KW"/>
</dbReference>
<name>A0ABY9VNN2_9ACTN</name>
<feature type="domain" description="AMP-binding enzyme C-terminal" evidence="6">
    <location>
        <begin position="454"/>
        <end position="567"/>
    </location>
</feature>
<keyword evidence="3" id="KW-0276">Fatty acid metabolism</keyword>
<dbReference type="PANTHER" id="PTHR22754:SF32">
    <property type="entry name" value="DISCO-INTERACTING PROTEIN 2"/>
    <property type="match status" value="1"/>
</dbReference>
<dbReference type="InterPro" id="IPR020845">
    <property type="entry name" value="AMP-binding_CS"/>
</dbReference>
<dbReference type="SUPFAM" id="SSF56801">
    <property type="entry name" value="Acetyl-CoA synthetase-like"/>
    <property type="match status" value="1"/>
</dbReference>
<evidence type="ECO:0000313" key="8">
    <source>
        <dbReference type="Proteomes" id="UP001303236"/>
    </source>
</evidence>
<accession>A0ABY9VNN2</accession>
<evidence type="ECO:0000259" key="6">
    <source>
        <dbReference type="Pfam" id="PF23024"/>
    </source>
</evidence>